<protein>
    <submittedName>
        <fullName evidence="3">DNA-3-methyladenine glycosylase 2 family protein</fullName>
    </submittedName>
</protein>
<dbReference type="GO" id="GO:0032131">
    <property type="term" value="F:alkylated DNA binding"/>
    <property type="evidence" value="ECO:0007669"/>
    <property type="project" value="TreeGrafter"/>
</dbReference>
<dbReference type="Gene3D" id="1.10.340.30">
    <property type="entry name" value="Hypothetical protein, domain 2"/>
    <property type="match status" value="1"/>
</dbReference>
<evidence type="ECO:0000256" key="2">
    <source>
        <dbReference type="ARBA" id="ARBA00023204"/>
    </source>
</evidence>
<keyword evidence="2" id="KW-0234">DNA repair</keyword>
<proteinExistence type="predicted"/>
<keyword evidence="1" id="KW-0227">DNA damage</keyword>
<dbReference type="GO" id="GO:0005737">
    <property type="term" value="C:cytoplasm"/>
    <property type="evidence" value="ECO:0007669"/>
    <property type="project" value="TreeGrafter"/>
</dbReference>
<evidence type="ECO:0000313" key="4">
    <source>
        <dbReference type="Proteomes" id="UP000718281"/>
    </source>
</evidence>
<dbReference type="GO" id="GO:0008725">
    <property type="term" value="F:DNA-3-methyladenine glycosylase activity"/>
    <property type="evidence" value="ECO:0007669"/>
    <property type="project" value="TreeGrafter"/>
</dbReference>
<reference evidence="3 4" key="1">
    <citation type="submission" date="2020-10" db="EMBL/GenBank/DDBJ databases">
        <title>Connecting structure to function with the recovery of over 1000 high-quality activated sludge metagenome-assembled genomes encoding full-length rRNA genes using long-read sequencing.</title>
        <authorList>
            <person name="Singleton C.M."/>
            <person name="Petriglieri F."/>
            <person name="Kristensen J.M."/>
            <person name="Kirkegaard R.H."/>
            <person name="Michaelsen T.Y."/>
            <person name="Andersen M.H."/>
            <person name="Karst S.M."/>
            <person name="Dueholm M.S."/>
            <person name="Nielsen P.H."/>
            <person name="Albertsen M."/>
        </authorList>
    </citation>
    <scope>NUCLEOTIDE SEQUENCE [LARGE SCALE GENOMIC DNA]</scope>
    <source>
        <strain evidence="3">AalE_18-Q3-R2-46_BAT3C.188</strain>
    </source>
</reference>
<dbReference type="GO" id="GO:0006307">
    <property type="term" value="P:DNA alkylation repair"/>
    <property type="evidence" value="ECO:0007669"/>
    <property type="project" value="TreeGrafter"/>
</dbReference>
<dbReference type="InterPro" id="IPR011257">
    <property type="entry name" value="DNA_glycosylase"/>
</dbReference>
<organism evidence="3 4">
    <name type="scientific">Candidatus Phosphoribacter hodrii</name>
    <dbReference type="NCBI Taxonomy" id="2953743"/>
    <lineage>
        <taxon>Bacteria</taxon>
        <taxon>Bacillati</taxon>
        <taxon>Actinomycetota</taxon>
        <taxon>Actinomycetes</taxon>
        <taxon>Micrococcales</taxon>
        <taxon>Dermatophilaceae</taxon>
        <taxon>Candidatus Phosphoribacter</taxon>
    </lineage>
</organism>
<dbReference type="SUPFAM" id="SSF48150">
    <property type="entry name" value="DNA-glycosylase"/>
    <property type="match status" value="1"/>
</dbReference>
<dbReference type="Proteomes" id="UP000718281">
    <property type="component" value="Unassembled WGS sequence"/>
</dbReference>
<name>A0A934X4Q2_9MICO</name>
<dbReference type="EMBL" id="JADIXZ010000004">
    <property type="protein sequence ID" value="MBK6300747.1"/>
    <property type="molecule type" value="Genomic_DNA"/>
</dbReference>
<sequence>MAEPAVVRQWRSARPVQLAAILAPFRRGGGDPTFRVGPDGSVVRGIQTPDGPATLELDCAPKESEISAQAWGPGAAWAVEQAPALVGEGDDPSGFVGLHPPVVDAIRRFPGWRVPRSGLVLDALVPAIIEQKVTGKEAFGGYHRLVRTHGEVAPGPWGAAGLRVPPDAAGWRAIPSWEFLRASVDASRSDTIQRVCRVAGSLERLTSGSTEAGRAGLRSVSGVGVWTAAEVAQRAWGDADAVSFGDYHVARTIGWTLVGQELDDAGLATLLEPYAGHRFRVQRLLELAGHQRPRHGPRMAPRTHLPR</sequence>
<comment type="caution">
    <text evidence="3">The sequence shown here is derived from an EMBL/GenBank/DDBJ whole genome shotgun (WGS) entry which is preliminary data.</text>
</comment>
<dbReference type="GO" id="GO:0032993">
    <property type="term" value="C:protein-DNA complex"/>
    <property type="evidence" value="ECO:0007669"/>
    <property type="project" value="TreeGrafter"/>
</dbReference>
<dbReference type="PANTHER" id="PTHR43003">
    <property type="entry name" value="DNA-3-METHYLADENINE GLYCOSYLASE"/>
    <property type="match status" value="1"/>
</dbReference>
<evidence type="ECO:0000313" key="3">
    <source>
        <dbReference type="EMBL" id="MBK6300747.1"/>
    </source>
</evidence>
<evidence type="ECO:0000256" key="1">
    <source>
        <dbReference type="ARBA" id="ARBA00022763"/>
    </source>
</evidence>
<gene>
    <name evidence="3" type="ORF">IPF40_06735</name>
</gene>
<dbReference type="GO" id="GO:0043916">
    <property type="term" value="F:DNA-7-methylguanine glycosylase activity"/>
    <property type="evidence" value="ECO:0007669"/>
    <property type="project" value="TreeGrafter"/>
</dbReference>
<accession>A0A934X4Q2</accession>
<dbReference type="InterPro" id="IPR051912">
    <property type="entry name" value="Alkylbase_DNA_Glycosylase/TA"/>
</dbReference>
<dbReference type="PANTHER" id="PTHR43003:SF6">
    <property type="entry name" value="DNA GLYCOSYLASE"/>
    <property type="match status" value="1"/>
</dbReference>
<dbReference type="GO" id="GO:0006285">
    <property type="term" value="P:base-excision repair, AP site formation"/>
    <property type="evidence" value="ECO:0007669"/>
    <property type="project" value="TreeGrafter"/>
</dbReference>
<dbReference type="AlphaFoldDB" id="A0A934X4Q2"/>